<accession>A0A1H0BQN5</accession>
<dbReference type="SUPFAM" id="SSF51735">
    <property type="entry name" value="NAD(P)-binding Rossmann-fold domains"/>
    <property type="match status" value="1"/>
</dbReference>
<dbReference type="InterPro" id="IPR036291">
    <property type="entry name" value="NAD(P)-bd_dom_sf"/>
</dbReference>
<dbReference type="RefSeq" id="WP_091224448.1">
    <property type="nucleotide sequence ID" value="NZ_FNHE01000025.1"/>
</dbReference>
<dbReference type="Proteomes" id="UP000198680">
    <property type="component" value="Unassembled WGS sequence"/>
</dbReference>
<keyword evidence="3" id="KW-1185">Reference proteome</keyword>
<dbReference type="AlphaFoldDB" id="A0A1H0BQN5"/>
<reference evidence="3" key="1">
    <citation type="submission" date="2016-10" db="EMBL/GenBank/DDBJ databases">
        <authorList>
            <person name="Varghese N."/>
            <person name="Submissions S."/>
        </authorList>
    </citation>
    <scope>NUCLEOTIDE SEQUENCE [LARGE SCALE GENOMIC DNA]</scope>
    <source>
        <strain evidence="3">DSM 45419</strain>
    </source>
</reference>
<proteinExistence type="predicted"/>
<name>A0A1H0BQN5_9ACTN</name>
<evidence type="ECO:0000259" key="1">
    <source>
        <dbReference type="Pfam" id="PF01370"/>
    </source>
</evidence>
<protein>
    <submittedName>
        <fullName evidence="2">UDP-glucose 4-epimerase</fullName>
    </submittedName>
</protein>
<dbReference type="Gene3D" id="3.40.50.720">
    <property type="entry name" value="NAD(P)-binding Rossmann-like Domain"/>
    <property type="match status" value="1"/>
</dbReference>
<feature type="domain" description="NAD-dependent epimerase/dehydratase" evidence="1">
    <location>
        <begin position="19"/>
        <end position="249"/>
    </location>
</feature>
<evidence type="ECO:0000313" key="2">
    <source>
        <dbReference type="EMBL" id="SDN47917.1"/>
    </source>
</evidence>
<dbReference type="STRING" id="1137991.SAMN05660642_04917"/>
<dbReference type="InterPro" id="IPR001509">
    <property type="entry name" value="Epimerase_deHydtase"/>
</dbReference>
<dbReference type="PANTHER" id="PTHR43245">
    <property type="entry name" value="BIFUNCTIONAL POLYMYXIN RESISTANCE PROTEIN ARNA"/>
    <property type="match status" value="1"/>
</dbReference>
<evidence type="ECO:0000313" key="3">
    <source>
        <dbReference type="Proteomes" id="UP000198680"/>
    </source>
</evidence>
<organism evidence="2 3">
    <name type="scientific">Geodermatophilus siccatus</name>
    <dbReference type="NCBI Taxonomy" id="1137991"/>
    <lineage>
        <taxon>Bacteria</taxon>
        <taxon>Bacillati</taxon>
        <taxon>Actinomycetota</taxon>
        <taxon>Actinomycetes</taxon>
        <taxon>Geodermatophilales</taxon>
        <taxon>Geodermatophilaceae</taxon>
        <taxon>Geodermatophilus</taxon>
    </lineage>
</organism>
<sequence>MQGPDPDGVDDGRLREMPVLVTGGTGFLGAALVPRLLRAGCRVAVVGPDPGWREPVRRAIREGVVELVQEPEWWRPEAARRIARRMAGTEQLVHLDAVPVPPGERTATGTARHHVAVDVTGTLELLAALGDGLGHVVLGSSVEVYGRAQATPLDESVRPIPEDSVAAARLALEDQLRVVAAAGGPEATVLRFTTLYGPGETMPWAVPTFIRAGLAGHPAIITGDGQELRDYLHVEDAADLVLRAVARPPALSPAGERFRLVNAGSGTAERTVALAQRVRRAVAEQRGALPPPPRHVGARRAGDVVCRTERARELLGFRPRVDLDRGLAEEVAWFARLADAWSDLDAAGV</sequence>
<gene>
    <name evidence="2" type="ORF">SAMN05660642_04917</name>
</gene>
<dbReference type="InterPro" id="IPR050177">
    <property type="entry name" value="Lipid_A_modif_metabolic_enz"/>
</dbReference>
<dbReference type="Pfam" id="PF01370">
    <property type="entry name" value="Epimerase"/>
    <property type="match status" value="1"/>
</dbReference>
<dbReference type="EMBL" id="FNHE01000025">
    <property type="protein sequence ID" value="SDN47917.1"/>
    <property type="molecule type" value="Genomic_DNA"/>
</dbReference>
<dbReference type="OrthoDB" id="9779041at2"/>